<organism evidence="3 4">
    <name type="scientific">Cryobacterium shii</name>
    <dbReference type="NCBI Taxonomy" id="1259235"/>
    <lineage>
        <taxon>Bacteria</taxon>
        <taxon>Bacillati</taxon>
        <taxon>Actinomycetota</taxon>
        <taxon>Actinomycetes</taxon>
        <taxon>Micrococcales</taxon>
        <taxon>Microbacteriaceae</taxon>
        <taxon>Cryobacterium</taxon>
    </lineage>
</organism>
<dbReference type="AlphaFoldDB" id="A0AAQ2C5J7"/>
<evidence type="ECO:0000313" key="3">
    <source>
        <dbReference type="EMBL" id="TFC45926.1"/>
    </source>
</evidence>
<dbReference type="PROSITE" id="PS51318">
    <property type="entry name" value="TAT"/>
    <property type="match status" value="1"/>
</dbReference>
<dbReference type="Proteomes" id="UP000297403">
    <property type="component" value="Unassembled WGS sequence"/>
</dbReference>
<dbReference type="EMBL" id="SOFY01000056">
    <property type="protein sequence ID" value="TFC45926.1"/>
    <property type="molecule type" value="Genomic_DNA"/>
</dbReference>
<feature type="region of interest" description="Disordered" evidence="1">
    <location>
        <begin position="40"/>
        <end position="61"/>
    </location>
</feature>
<evidence type="ECO:0000256" key="1">
    <source>
        <dbReference type="SAM" id="MobiDB-lite"/>
    </source>
</evidence>
<dbReference type="RefSeq" id="WP_134451532.1">
    <property type="nucleotide sequence ID" value="NZ_SOFY01000056.1"/>
</dbReference>
<proteinExistence type="predicted"/>
<gene>
    <name evidence="3" type="ORF">E3O49_10465</name>
</gene>
<evidence type="ECO:0000256" key="2">
    <source>
        <dbReference type="SAM" id="SignalP"/>
    </source>
</evidence>
<accession>A0AAQ2C5J7</accession>
<keyword evidence="2" id="KW-0732">Signal</keyword>
<reference evidence="3 4" key="1">
    <citation type="submission" date="2019-03" db="EMBL/GenBank/DDBJ databases">
        <title>Genomics of glacier-inhabiting Cryobacterium strains.</title>
        <authorList>
            <person name="Liu Q."/>
            <person name="Xin Y.-H."/>
        </authorList>
    </citation>
    <scope>NUCLEOTIDE SEQUENCE [LARGE SCALE GENOMIC DNA]</scope>
    <source>
        <strain evidence="4">TMT1-22</strain>
    </source>
</reference>
<comment type="caution">
    <text evidence="3">The sequence shown here is derived from an EMBL/GenBank/DDBJ whole genome shotgun (WGS) entry which is preliminary data.</text>
</comment>
<feature type="chain" id="PRO_5042833706" evidence="2">
    <location>
        <begin position="28"/>
        <end position="205"/>
    </location>
</feature>
<sequence length="205" mass="20990">MTAFRRTILTGSAALLLAALLTGCSPASGDATGLIPSAGQGLASETATPTPTAIPGDRDGNGTLSEFEKQILAKSAVHDYTMPDGSVVAIDPTRPLPAEVAEVVKNEAAPDAAALGTATGKEREVQLGNVMSRADAIADATGKDVIFVYPTISATDSLGGYENVWATTASHKDSTGIAAVQSRDAVLADAQKWAASRGYEVIIFE</sequence>
<feature type="signal peptide" evidence="2">
    <location>
        <begin position="1"/>
        <end position="27"/>
    </location>
</feature>
<dbReference type="PROSITE" id="PS51257">
    <property type="entry name" value="PROKAR_LIPOPROTEIN"/>
    <property type="match status" value="1"/>
</dbReference>
<name>A0AAQ2C5J7_9MICO</name>
<keyword evidence="4" id="KW-1185">Reference proteome</keyword>
<protein>
    <submittedName>
        <fullName evidence="3">Uncharacterized protein</fullName>
    </submittedName>
</protein>
<evidence type="ECO:0000313" key="4">
    <source>
        <dbReference type="Proteomes" id="UP000297403"/>
    </source>
</evidence>
<dbReference type="InterPro" id="IPR006311">
    <property type="entry name" value="TAT_signal"/>
</dbReference>